<feature type="transmembrane region" description="Helical" evidence="7">
    <location>
        <begin position="76"/>
        <end position="97"/>
    </location>
</feature>
<dbReference type="GeneID" id="35865958"/>
<protein>
    <submittedName>
        <fullName evidence="8">Cytochrome d ubiquinol oxidase subunit II</fullName>
    </submittedName>
</protein>
<evidence type="ECO:0000313" key="9">
    <source>
        <dbReference type="Proteomes" id="UP000235122"/>
    </source>
</evidence>
<dbReference type="PANTHER" id="PTHR43141">
    <property type="entry name" value="CYTOCHROME BD2 SUBUNIT II"/>
    <property type="match status" value="1"/>
</dbReference>
<comment type="similarity">
    <text evidence="2">Belongs to the cytochrome ubiquinol oxidase subunit 2 family.</text>
</comment>
<feature type="transmembrane region" description="Helical" evidence="7">
    <location>
        <begin position="118"/>
        <end position="136"/>
    </location>
</feature>
<evidence type="ECO:0000256" key="5">
    <source>
        <dbReference type="ARBA" id="ARBA00022989"/>
    </source>
</evidence>
<feature type="transmembrane region" description="Helical" evidence="7">
    <location>
        <begin position="188"/>
        <end position="209"/>
    </location>
</feature>
<evidence type="ECO:0000256" key="2">
    <source>
        <dbReference type="ARBA" id="ARBA00007543"/>
    </source>
</evidence>
<feature type="transmembrane region" description="Helical" evidence="7">
    <location>
        <begin position="278"/>
        <end position="302"/>
    </location>
</feature>
<evidence type="ECO:0000256" key="3">
    <source>
        <dbReference type="ARBA" id="ARBA00022475"/>
    </source>
</evidence>
<dbReference type="Proteomes" id="UP000235122">
    <property type="component" value="Unassembled WGS sequence"/>
</dbReference>
<dbReference type="EMBL" id="PKKO01000001">
    <property type="protein sequence ID" value="PKY73448.1"/>
    <property type="molecule type" value="Genomic_DNA"/>
</dbReference>
<organism evidence="8 9">
    <name type="scientific">Winkia neuii</name>
    <dbReference type="NCBI Taxonomy" id="33007"/>
    <lineage>
        <taxon>Bacteria</taxon>
        <taxon>Bacillati</taxon>
        <taxon>Actinomycetota</taxon>
        <taxon>Actinomycetes</taxon>
        <taxon>Actinomycetales</taxon>
        <taxon>Actinomycetaceae</taxon>
        <taxon>Winkia</taxon>
    </lineage>
</organism>
<comment type="caution">
    <text evidence="8">The sequence shown here is derived from an EMBL/GenBank/DDBJ whole genome shotgun (WGS) entry which is preliminary data.</text>
</comment>
<evidence type="ECO:0000256" key="1">
    <source>
        <dbReference type="ARBA" id="ARBA00004651"/>
    </source>
</evidence>
<dbReference type="Pfam" id="PF02322">
    <property type="entry name" value="Cyt_bd_oxida_II"/>
    <property type="match status" value="1"/>
</dbReference>
<proteinExistence type="inferred from homology"/>
<keyword evidence="5 7" id="KW-1133">Transmembrane helix</keyword>
<dbReference type="GO" id="GO:0005886">
    <property type="term" value="C:plasma membrane"/>
    <property type="evidence" value="ECO:0007669"/>
    <property type="project" value="UniProtKB-SubCell"/>
</dbReference>
<feature type="transmembrane region" description="Helical" evidence="7">
    <location>
        <begin position="322"/>
        <end position="345"/>
    </location>
</feature>
<sequence length="364" mass="38851">MITTLQFIWYFLACALMATTLALVGLDLGTGLTLPLIGKGADERALLGRTIAPHWGGHEVWLIAFVSSLFAAFPEWYASLLSGLQTYFLLLIFALVVRVVTIEWREQVSAKVGAALDWAHIACTVVITFCFAIIFATQLRGLPVEVINTRGGAIADPSLIDPNGPVNPDLAAYAHSVTGSPLSALNPFALVGALALLIYLAYVGAVWALQRINFECEPQERAYTLRTNLSPVAGILLLAWAFWGQIAYGRNKAGWAVIALLVVAVAAQFVFRGRILALHVALATSPLVLATVWVYVAAYPVLLPSTVNEAYNLTVNQAASSGPALAVLVGAAAVGIPLAGVLTWWSHRTLGSRVDFAALATPFD</sequence>
<gene>
    <name evidence="8" type="ORF">CYJ19_02375</name>
</gene>
<evidence type="ECO:0000256" key="4">
    <source>
        <dbReference type="ARBA" id="ARBA00022692"/>
    </source>
</evidence>
<evidence type="ECO:0000313" key="8">
    <source>
        <dbReference type="EMBL" id="PKY73448.1"/>
    </source>
</evidence>
<dbReference type="GO" id="GO:0009055">
    <property type="term" value="F:electron transfer activity"/>
    <property type="evidence" value="ECO:0007669"/>
    <property type="project" value="TreeGrafter"/>
</dbReference>
<dbReference type="GO" id="GO:0016682">
    <property type="term" value="F:oxidoreductase activity, acting on diphenols and related substances as donors, oxygen as acceptor"/>
    <property type="evidence" value="ECO:0007669"/>
    <property type="project" value="TreeGrafter"/>
</dbReference>
<comment type="subcellular location">
    <subcellularLocation>
        <location evidence="1">Cell membrane</location>
        <topology evidence="1">Multi-pass membrane protein</topology>
    </subcellularLocation>
</comment>
<dbReference type="RefSeq" id="WP_024330557.1">
    <property type="nucleotide sequence ID" value="NZ_JASOXK010000012.1"/>
</dbReference>
<keyword evidence="4 7" id="KW-0812">Transmembrane</keyword>
<keyword evidence="3" id="KW-1003">Cell membrane</keyword>
<accession>A0A2I1IQP5</accession>
<reference evidence="8 9" key="1">
    <citation type="submission" date="2017-12" db="EMBL/GenBank/DDBJ databases">
        <title>Phylogenetic diversity of female urinary microbiome.</title>
        <authorList>
            <person name="Thomas-White K."/>
            <person name="Wolfe A.J."/>
        </authorList>
    </citation>
    <scope>NUCLEOTIDE SEQUENCE [LARGE SCALE GENOMIC DNA]</scope>
    <source>
        <strain evidence="8 9">UMB0402</strain>
    </source>
</reference>
<dbReference type="InterPro" id="IPR003317">
    <property type="entry name" value="Cyt-d_oxidase_su2"/>
</dbReference>
<evidence type="ECO:0000256" key="7">
    <source>
        <dbReference type="SAM" id="Phobius"/>
    </source>
</evidence>
<feature type="transmembrane region" description="Helical" evidence="7">
    <location>
        <begin position="253"/>
        <end position="271"/>
    </location>
</feature>
<evidence type="ECO:0000256" key="6">
    <source>
        <dbReference type="ARBA" id="ARBA00023136"/>
    </source>
</evidence>
<dbReference type="GO" id="GO:0019646">
    <property type="term" value="P:aerobic electron transport chain"/>
    <property type="evidence" value="ECO:0007669"/>
    <property type="project" value="TreeGrafter"/>
</dbReference>
<dbReference type="PANTHER" id="PTHR43141:SF4">
    <property type="entry name" value="CYTOCHROME BD2 SUBUNIT II"/>
    <property type="match status" value="1"/>
</dbReference>
<dbReference type="GO" id="GO:0070069">
    <property type="term" value="C:cytochrome complex"/>
    <property type="evidence" value="ECO:0007669"/>
    <property type="project" value="TreeGrafter"/>
</dbReference>
<keyword evidence="6 7" id="KW-0472">Membrane</keyword>
<feature type="transmembrane region" description="Helical" evidence="7">
    <location>
        <begin position="7"/>
        <end position="26"/>
    </location>
</feature>
<keyword evidence="9" id="KW-1185">Reference proteome</keyword>
<dbReference type="STRING" id="33007.HMPREF3198_01077"/>
<name>A0A2I1IQP5_9ACTO</name>
<feature type="transmembrane region" description="Helical" evidence="7">
    <location>
        <begin position="229"/>
        <end position="247"/>
    </location>
</feature>
<dbReference type="AlphaFoldDB" id="A0A2I1IQP5"/>